<protein>
    <recommendedName>
        <fullName evidence="3">DUF3168 domain-containing protein</fullName>
    </recommendedName>
</protein>
<organism evidence="1 2">
    <name type="scientific">Chitinimonas lacunae</name>
    <dbReference type="NCBI Taxonomy" id="1963018"/>
    <lineage>
        <taxon>Bacteria</taxon>
        <taxon>Pseudomonadati</taxon>
        <taxon>Pseudomonadota</taxon>
        <taxon>Betaproteobacteria</taxon>
        <taxon>Neisseriales</taxon>
        <taxon>Chitinibacteraceae</taxon>
        <taxon>Chitinimonas</taxon>
    </lineage>
</organism>
<proteinExistence type="predicted"/>
<gene>
    <name evidence="1" type="ORF">ACFOW7_21650</name>
</gene>
<evidence type="ECO:0000313" key="2">
    <source>
        <dbReference type="Proteomes" id="UP001595791"/>
    </source>
</evidence>
<accession>A0ABV8MV85</accession>
<evidence type="ECO:0008006" key="3">
    <source>
        <dbReference type="Google" id="ProtNLM"/>
    </source>
</evidence>
<evidence type="ECO:0000313" key="1">
    <source>
        <dbReference type="EMBL" id="MFC4161944.1"/>
    </source>
</evidence>
<sequence>MTMIATTEDAQDGVLALLRQILPTNGYQTDLGARIFQTAEGIPQETASPLAALIGWRDEDGGLSGSDGRMTRLTTDFEAYLDGIDDESRKAAHRLTRDLKVAARRASPFRRKQVKLSALEVGEPAPGDNFTLVRFSITVEFEERFT</sequence>
<comment type="caution">
    <text evidence="1">The sequence shown here is derived from an EMBL/GenBank/DDBJ whole genome shotgun (WGS) entry which is preliminary data.</text>
</comment>
<reference evidence="2" key="1">
    <citation type="journal article" date="2019" name="Int. J. Syst. Evol. Microbiol.">
        <title>The Global Catalogue of Microorganisms (GCM) 10K type strain sequencing project: providing services to taxonomists for standard genome sequencing and annotation.</title>
        <authorList>
            <consortium name="The Broad Institute Genomics Platform"/>
            <consortium name="The Broad Institute Genome Sequencing Center for Infectious Disease"/>
            <person name="Wu L."/>
            <person name="Ma J."/>
        </authorList>
    </citation>
    <scope>NUCLEOTIDE SEQUENCE [LARGE SCALE GENOMIC DNA]</scope>
    <source>
        <strain evidence="2">LMG 29894</strain>
    </source>
</reference>
<dbReference type="Proteomes" id="UP001595791">
    <property type="component" value="Unassembled WGS sequence"/>
</dbReference>
<dbReference type="EMBL" id="JBHSBU010000004">
    <property type="protein sequence ID" value="MFC4161944.1"/>
    <property type="molecule type" value="Genomic_DNA"/>
</dbReference>
<keyword evidence="2" id="KW-1185">Reference proteome</keyword>
<dbReference type="RefSeq" id="WP_378168637.1">
    <property type="nucleotide sequence ID" value="NZ_JBHSBU010000004.1"/>
</dbReference>
<name>A0ABV8MV85_9NEIS</name>